<dbReference type="GO" id="GO:0055085">
    <property type="term" value="P:transmembrane transport"/>
    <property type="evidence" value="ECO:0007669"/>
    <property type="project" value="InterPro"/>
</dbReference>
<comment type="subcellular location">
    <subcellularLocation>
        <location evidence="5">Cell membrane</location>
        <topology evidence="5">Multi-pass membrane protein</topology>
    </subcellularLocation>
    <subcellularLocation>
        <location evidence="1">Membrane</location>
        <topology evidence="1">Multi-pass membrane protein</topology>
    </subcellularLocation>
</comment>
<gene>
    <name evidence="7" type="primary">tupB</name>
    <name evidence="7" type="synonym">vupB</name>
</gene>
<evidence type="ECO:0000313" key="7">
    <source>
        <dbReference type="EMBL" id="AIF16345.1"/>
    </source>
</evidence>
<dbReference type="InterPro" id="IPR000515">
    <property type="entry name" value="MetI-like"/>
</dbReference>
<dbReference type="AlphaFoldDB" id="A0A075HM23"/>
<evidence type="ECO:0000256" key="5">
    <source>
        <dbReference type="RuleBase" id="RU363032"/>
    </source>
</evidence>
<feature type="domain" description="ABC transmembrane type-1" evidence="6">
    <location>
        <begin position="22"/>
        <end position="218"/>
    </location>
</feature>
<dbReference type="EMBL" id="KF901052">
    <property type="protein sequence ID" value="AIF16345.1"/>
    <property type="molecule type" value="Genomic_DNA"/>
</dbReference>
<dbReference type="Pfam" id="PF00528">
    <property type="entry name" value="BPD_transp_1"/>
    <property type="match status" value="1"/>
</dbReference>
<dbReference type="PANTHER" id="PTHR43632">
    <property type="entry name" value="PERMEASE COMPONENT OF TUNGSTATE ABC TRANSPORTER"/>
    <property type="match status" value="1"/>
</dbReference>
<evidence type="ECO:0000256" key="1">
    <source>
        <dbReference type="ARBA" id="ARBA00004141"/>
    </source>
</evidence>
<accession>A0A075HM23</accession>
<proteinExistence type="inferred from homology"/>
<name>A0A075HM23_9ARCH</name>
<sequence>MFSENAAELLQFTAVDEIILAVILSIAVSGSAVMISIAIGLPLGATIGLKNFKGKAALITFINALMGIPPVLGGLLVFLLLSRTGPLGFLQLLFTPEAMVIAQVVIVTPIITGLVQSSVSNVDRKVKDMAISLGASQRQLTLTILREARRGIISAVVVGFGRAISEVGAILMVGGGIRFLTRNLTVGLFLAVELGELSLALSLGIILLVISFAVNLFLTYLQRRELL</sequence>
<evidence type="ECO:0000256" key="2">
    <source>
        <dbReference type="ARBA" id="ARBA00022692"/>
    </source>
</evidence>
<reference evidence="7" key="1">
    <citation type="journal article" date="2014" name="Genome Biol. Evol.">
        <title>Pangenome evidence for extensive interdomain horizontal transfer affecting lineage core and shell genes in uncultured planktonic thaumarchaeota and euryarchaeota.</title>
        <authorList>
            <person name="Deschamps P."/>
            <person name="Zivanovic Y."/>
            <person name="Moreira D."/>
            <person name="Rodriguez-Valera F."/>
            <person name="Lopez-Garcia P."/>
        </authorList>
    </citation>
    <scope>NUCLEOTIDE SEQUENCE</scope>
</reference>
<dbReference type="InterPro" id="IPR049783">
    <property type="entry name" value="ABC_perm_TupB-like"/>
</dbReference>
<feature type="transmembrane region" description="Helical" evidence="5">
    <location>
        <begin position="100"/>
        <end position="119"/>
    </location>
</feature>
<feature type="transmembrane region" description="Helical" evidence="5">
    <location>
        <begin position="152"/>
        <end position="177"/>
    </location>
</feature>
<evidence type="ECO:0000256" key="4">
    <source>
        <dbReference type="ARBA" id="ARBA00023136"/>
    </source>
</evidence>
<feature type="transmembrane region" description="Helical" evidence="5">
    <location>
        <begin position="56"/>
        <end position="80"/>
    </location>
</feature>
<dbReference type="SUPFAM" id="SSF161098">
    <property type="entry name" value="MetI-like"/>
    <property type="match status" value="1"/>
</dbReference>
<dbReference type="PANTHER" id="PTHR43632:SF1">
    <property type="entry name" value="PERMEASE COMPONENT OF TUNGSTATE ABC TRANSPORTER"/>
    <property type="match status" value="1"/>
</dbReference>
<dbReference type="InterPro" id="IPR035906">
    <property type="entry name" value="MetI-like_sf"/>
</dbReference>
<organism evidence="7">
    <name type="scientific">uncultured marine thaumarchaeote KM3_73_F02</name>
    <dbReference type="NCBI Taxonomy" id="1456268"/>
    <lineage>
        <taxon>Archaea</taxon>
        <taxon>Nitrososphaerota</taxon>
        <taxon>environmental samples</taxon>
    </lineage>
</organism>
<keyword evidence="4 5" id="KW-0472">Membrane</keyword>
<dbReference type="CDD" id="cd06261">
    <property type="entry name" value="TM_PBP2"/>
    <property type="match status" value="1"/>
</dbReference>
<keyword evidence="2 5" id="KW-0812">Transmembrane</keyword>
<dbReference type="GO" id="GO:0005886">
    <property type="term" value="C:plasma membrane"/>
    <property type="evidence" value="ECO:0007669"/>
    <property type="project" value="UniProtKB-SubCell"/>
</dbReference>
<dbReference type="PROSITE" id="PS50928">
    <property type="entry name" value="ABC_TM1"/>
    <property type="match status" value="1"/>
</dbReference>
<dbReference type="Gene3D" id="1.10.3720.10">
    <property type="entry name" value="MetI-like"/>
    <property type="match status" value="1"/>
</dbReference>
<protein>
    <submittedName>
        <fullName evidence="7">Sulfate/tungstate ABC transporter permease (TupB, vupB)</fullName>
    </submittedName>
</protein>
<feature type="transmembrane region" description="Helical" evidence="5">
    <location>
        <begin position="18"/>
        <end position="44"/>
    </location>
</feature>
<evidence type="ECO:0000256" key="3">
    <source>
        <dbReference type="ARBA" id="ARBA00022989"/>
    </source>
</evidence>
<dbReference type="NCBIfam" id="NF038017">
    <property type="entry name" value="ABC_perm1"/>
    <property type="match status" value="1"/>
</dbReference>
<keyword evidence="5" id="KW-0813">Transport</keyword>
<keyword evidence="3 5" id="KW-1133">Transmembrane helix</keyword>
<feature type="transmembrane region" description="Helical" evidence="5">
    <location>
        <begin position="197"/>
        <end position="221"/>
    </location>
</feature>
<comment type="similarity">
    <text evidence="5">Belongs to the binding-protein-dependent transport system permease family.</text>
</comment>
<evidence type="ECO:0000259" key="6">
    <source>
        <dbReference type="PROSITE" id="PS50928"/>
    </source>
</evidence>